<gene>
    <name evidence="4" type="ORF">SCD_n02982</name>
</gene>
<organism evidence="4 5">
    <name type="scientific">Sulfuricella denitrificans (strain DSM 22764 / NBRC 105220 / skB26)</name>
    <dbReference type="NCBI Taxonomy" id="1163617"/>
    <lineage>
        <taxon>Bacteria</taxon>
        <taxon>Pseudomonadati</taxon>
        <taxon>Pseudomonadota</taxon>
        <taxon>Betaproteobacteria</taxon>
        <taxon>Nitrosomonadales</taxon>
        <taxon>Sulfuricellaceae</taxon>
        <taxon>Sulfuricella</taxon>
    </lineage>
</organism>
<name>S6AK83_SULDS</name>
<dbReference type="KEGG" id="sdr:SCD_n02982"/>
<dbReference type="EMBL" id="AP013066">
    <property type="protein sequence ID" value="BAN36781.1"/>
    <property type="molecule type" value="Genomic_DNA"/>
</dbReference>
<protein>
    <recommendedName>
        <fullName evidence="3">Glycosyl transferase family 1 domain-containing protein</fullName>
    </recommendedName>
</protein>
<dbReference type="InterPro" id="IPR001296">
    <property type="entry name" value="Glyco_trans_1"/>
</dbReference>
<dbReference type="HOGENOM" id="CLU_009583_35_2_4"/>
<proteinExistence type="predicted"/>
<dbReference type="Gene3D" id="3.40.50.2000">
    <property type="entry name" value="Glycogen Phosphorylase B"/>
    <property type="match status" value="2"/>
</dbReference>
<keyword evidence="5" id="KW-1185">Reference proteome</keyword>
<dbReference type="STRING" id="1163617.SCD_n02982"/>
<evidence type="ECO:0000256" key="1">
    <source>
        <dbReference type="ARBA" id="ARBA00022676"/>
    </source>
</evidence>
<feature type="domain" description="Glycosyl transferase family 1" evidence="3">
    <location>
        <begin position="228"/>
        <end position="363"/>
    </location>
</feature>
<dbReference type="OrthoDB" id="433681at2"/>
<dbReference type="SUPFAM" id="SSF53756">
    <property type="entry name" value="UDP-Glycosyltransferase/glycogen phosphorylase"/>
    <property type="match status" value="1"/>
</dbReference>
<dbReference type="eggNOG" id="COG0438">
    <property type="taxonomic scope" value="Bacteria"/>
</dbReference>
<evidence type="ECO:0000313" key="4">
    <source>
        <dbReference type="EMBL" id="BAN36781.1"/>
    </source>
</evidence>
<dbReference type="RefSeq" id="WP_009207257.1">
    <property type="nucleotide sequence ID" value="NC_022357.1"/>
</dbReference>
<sequence length="421" mass="46549">MRILYASERPPYPYFLGGAARCAHQLLMTMANELGVECAAVGSSDYAISPWADPQPGEYQALGIQGVWPNEKRRALSVSAPLRSSPRPVCDELEARARPDEWGGIIDCGYPVQVFPNFLVALADFIDDFKPDVIWSQLEGAREVLDLAKAKGIQGVLYVHDAEFDPDELRATAELGCHVVCSSGFLAEKVRRVLSRGVHVVYPAAELYFDSAGDPDGYVTMINPHRVKGVDTFFEIARRLPAEKFLLLESWKLNDAALASLQSQLNQVPNVLFVRRVSDMRSIYRQTKLLVIPSIWEEGFGLVAIEAQSCCIPVIASARGGLPESVGDGGILIQNSLNADAWVEAIGEVLGDAFAYSEWSRRALRHAGAEDFAPLQLARRFLEVCSAPVLIIAWHVRVLNAARDRLQKLPVLGRLFCRDFR</sequence>
<evidence type="ECO:0000259" key="3">
    <source>
        <dbReference type="Pfam" id="PF00534"/>
    </source>
</evidence>
<dbReference type="PANTHER" id="PTHR12526">
    <property type="entry name" value="GLYCOSYLTRANSFERASE"/>
    <property type="match status" value="1"/>
</dbReference>
<dbReference type="Proteomes" id="UP000015559">
    <property type="component" value="Chromosome"/>
</dbReference>
<dbReference type="PANTHER" id="PTHR12526:SF510">
    <property type="entry name" value="D-INOSITOL 3-PHOSPHATE GLYCOSYLTRANSFERASE"/>
    <property type="match status" value="1"/>
</dbReference>
<accession>S6AK83</accession>
<reference evidence="4 5" key="1">
    <citation type="journal article" date="2012" name="Appl. Environ. Microbiol.">
        <title>Draft genome sequence of a psychrotolerant sulfur-oxidizing bacterium, Sulfuricella denitrificans skB26, and proteomic insights into cold adaptation.</title>
        <authorList>
            <person name="Watanabe T."/>
            <person name="Kojima H."/>
            <person name="Fukui M."/>
        </authorList>
    </citation>
    <scope>NUCLEOTIDE SEQUENCE [LARGE SCALE GENOMIC DNA]</scope>
    <source>
        <strain evidence="5">skB26</strain>
    </source>
</reference>
<dbReference type="Pfam" id="PF00534">
    <property type="entry name" value="Glycos_transf_1"/>
    <property type="match status" value="1"/>
</dbReference>
<keyword evidence="1" id="KW-0328">Glycosyltransferase</keyword>
<keyword evidence="2" id="KW-0808">Transferase</keyword>
<evidence type="ECO:0000313" key="5">
    <source>
        <dbReference type="Proteomes" id="UP000015559"/>
    </source>
</evidence>
<evidence type="ECO:0000256" key="2">
    <source>
        <dbReference type="ARBA" id="ARBA00022679"/>
    </source>
</evidence>
<dbReference type="AlphaFoldDB" id="S6AK83"/>
<dbReference type="GO" id="GO:0016757">
    <property type="term" value="F:glycosyltransferase activity"/>
    <property type="evidence" value="ECO:0007669"/>
    <property type="project" value="UniProtKB-KW"/>
</dbReference>